<comment type="caution">
    <text evidence="3">The sequence shown here is derived from an EMBL/GenBank/DDBJ whole genome shotgun (WGS) entry which is preliminary data.</text>
</comment>
<gene>
    <name evidence="3" type="ORF">Pla111_10680</name>
</gene>
<feature type="coiled-coil region" evidence="1">
    <location>
        <begin position="216"/>
        <end position="277"/>
    </location>
</feature>
<name>A0A5C5WA18_9BACT</name>
<proteinExistence type="predicted"/>
<dbReference type="Proteomes" id="UP000318995">
    <property type="component" value="Unassembled WGS sequence"/>
</dbReference>
<sequence length="454" mass="50426">MDPVAPEIAEIRSLAQRSQGLLSELRAKTSEKVERQRAGVEKLGSEASRLIEEVAAAIAGELAAELTEQHDQRSQEDSQRFQEENAAFQAERSAWEAERSEWNAVRDEIEAELAGREEKLRADSAQQLAEAGAAAAKERAEIERLLDEQRNEANALRAEALRLTEALDKTSREHAEVAGKFEMALTDLQSHRERVGELEQIIAERPEPGVSQGAELAQLRHERDQLIQRVEELEAGRSSADPSDADSNEIEDLRRRFEMAVEDVRALKNEKAELEDQLARSTPSKGIGAIAEGNDWESQKRRLLAELEGEGEPENSERTQERATIAGTIQITDGVVAEKDREIAQLRESLEQAGCSSDNEVRAALLDEDEIILKERERLSALEASWQEKLRQAELELSLERAKIARSQNALAEQQIELETLRAAVERAASETGPSGEARQNWLKKLGLGSDGSA</sequence>
<feature type="region of interest" description="Disordered" evidence="2">
    <location>
        <begin position="427"/>
        <end position="454"/>
    </location>
</feature>
<feature type="coiled-coil region" evidence="1">
    <location>
        <begin position="128"/>
        <end position="173"/>
    </location>
</feature>
<feature type="compositionally biased region" description="Basic and acidic residues" evidence="2">
    <location>
        <begin position="67"/>
        <end position="83"/>
    </location>
</feature>
<evidence type="ECO:0000313" key="4">
    <source>
        <dbReference type="Proteomes" id="UP000318995"/>
    </source>
</evidence>
<dbReference type="AlphaFoldDB" id="A0A5C5WA18"/>
<dbReference type="EMBL" id="SJPH01000002">
    <property type="protein sequence ID" value="TWT47454.1"/>
    <property type="molecule type" value="Genomic_DNA"/>
</dbReference>
<organism evidence="3 4">
    <name type="scientific">Botrimarina hoheduenensis</name>
    <dbReference type="NCBI Taxonomy" id="2528000"/>
    <lineage>
        <taxon>Bacteria</taxon>
        <taxon>Pseudomonadati</taxon>
        <taxon>Planctomycetota</taxon>
        <taxon>Planctomycetia</taxon>
        <taxon>Pirellulales</taxon>
        <taxon>Lacipirellulaceae</taxon>
        <taxon>Botrimarina</taxon>
    </lineage>
</organism>
<evidence type="ECO:0000256" key="2">
    <source>
        <dbReference type="SAM" id="MobiDB-lite"/>
    </source>
</evidence>
<feature type="region of interest" description="Disordered" evidence="2">
    <location>
        <begin position="67"/>
        <end position="94"/>
    </location>
</feature>
<protein>
    <submittedName>
        <fullName evidence="3">Uncharacterized protein</fullName>
    </submittedName>
</protein>
<evidence type="ECO:0000313" key="3">
    <source>
        <dbReference type="EMBL" id="TWT47454.1"/>
    </source>
</evidence>
<accession>A0A5C5WA18</accession>
<evidence type="ECO:0000256" key="1">
    <source>
        <dbReference type="SAM" id="Coils"/>
    </source>
</evidence>
<reference evidence="3 4" key="1">
    <citation type="submission" date="2019-02" db="EMBL/GenBank/DDBJ databases">
        <title>Deep-cultivation of Planctomycetes and their phenomic and genomic characterization uncovers novel biology.</title>
        <authorList>
            <person name="Wiegand S."/>
            <person name="Jogler M."/>
            <person name="Boedeker C."/>
            <person name="Pinto D."/>
            <person name="Vollmers J."/>
            <person name="Rivas-Marin E."/>
            <person name="Kohn T."/>
            <person name="Peeters S.H."/>
            <person name="Heuer A."/>
            <person name="Rast P."/>
            <person name="Oberbeckmann S."/>
            <person name="Bunk B."/>
            <person name="Jeske O."/>
            <person name="Meyerdierks A."/>
            <person name="Storesund J.E."/>
            <person name="Kallscheuer N."/>
            <person name="Luecker S."/>
            <person name="Lage O.M."/>
            <person name="Pohl T."/>
            <person name="Merkel B.J."/>
            <person name="Hornburger P."/>
            <person name="Mueller R.-W."/>
            <person name="Bruemmer F."/>
            <person name="Labrenz M."/>
            <person name="Spormann A.M."/>
            <person name="Op Den Camp H."/>
            <person name="Overmann J."/>
            <person name="Amann R."/>
            <person name="Jetten M.S.M."/>
            <person name="Mascher T."/>
            <person name="Medema M.H."/>
            <person name="Devos D.P."/>
            <person name="Kaster A.-K."/>
            <person name="Ovreas L."/>
            <person name="Rohde M."/>
            <person name="Galperin M.Y."/>
            <person name="Jogler C."/>
        </authorList>
    </citation>
    <scope>NUCLEOTIDE SEQUENCE [LARGE SCALE GENOMIC DNA]</scope>
    <source>
        <strain evidence="3 4">Pla111</strain>
    </source>
</reference>
<keyword evidence="1" id="KW-0175">Coiled coil</keyword>
<keyword evidence="4" id="KW-1185">Reference proteome</keyword>